<dbReference type="InterPro" id="IPR042098">
    <property type="entry name" value="TauD-like_sf"/>
</dbReference>
<dbReference type="RefSeq" id="XP_013257960.1">
    <property type="nucleotide sequence ID" value="XM_013402506.1"/>
</dbReference>
<dbReference type="VEuPathDB" id="FungiDB:A1O9_08120"/>
<comment type="caution">
    <text evidence="2">The sequence shown here is derived from an EMBL/GenBank/DDBJ whole genome shotgun (WGS) entry which is preliminary data.</text>
</comment>
<keyword evidence="3" id="KW-1185">Reference proteome</keyword>
<name>A0A072PIN8_9EURO</name>
<gene>
    <name evidence="2" type="ORF">A1O9_08120</name>
</gene>
<organism evidence="2 3">
    <name type="scientific">Exophiala aquamarina CBS 119918</name>
    <dbReference type="NCBI Taxonomy" id="1182545"/>
    <lineage>
        <taxon>Eukaryota</taxon>
        <taxon>Fungi</taxon>
        <taxon>Dikarya</taxon>
        <taxon>Ascomycota</taxon>
        <taxon>Pezizomycotina</taxon>
        <taxon>Eurotiomycetes</taxon>
        <taxon>Chaetothyriomycetidae</taxon>
        <taxon>Chaetothyriales</taxon>
        <taxon>Herpotrichiellaceae</taxon>
        <taxon>Exophiala</taxon>
    </lineage>
</organism>
<dbReference type="HOGENOM" id="CLU_1835183_0_0_1"/>
<dbReference type="SUPFAM" id="SSF51197">
    <property type="entry name" value="Clavaminate synthase-like"/>
    <property type="match status" value="1"/>
</dbReference>
<dbReference type="EMBL" id="AMGV01000007">
    <property type="protein sequence ID" value="KEF55370.1"/>
    <property type="molecule type" value="Genomic_DNA"/>
</dbReference>
<dbReference type="Gene3D" id="3.60.130.10">
    <property type="entry name" value="Clavaminate synthase-like"/>
    <property type="match status" value="1"/>
</dbReference>
<dbReference type="Proteomes" id="UP000027920">
    <property type="component" value="Unassembled WGS sequence"/>
</dbReference>
<evidence type="ECO:0000256" key="1">
    <source>
        <dbReference type="ARBA" id="ARBA00023002"/>
    </source>
</evidence>
<evidence type="ECO:0000313" key="3">
    <source>
        <dbReference type="Proteomes" id="UP000027920"/>
    </source>
</evidence>
<reference evidence="2 3" key="1">
    <citation type="submission" date="2013-03" db="EMBL/GenBank/DDBJ databases">
        <title>The Genome Sequence of Exophiala aquamarina CBS 119918.</title>
        <authorList>
            <consortium name="The Broad Institute Genomics Platform"/>
            <person name="Cuomo C."/>
            <person name="de Hoog S."/>
            <person name="Gorbushina A."/>
            <person name="Walker B."/>
            <person name="Young S.K."/>
            <person name="Zeng Q."/>
            <person name="Gargeya S."/>
            <person name="Fitzgerald M."/>
            <person name="Haas B."/>
            <person name="Abouelleil A."/>
            <person name="Allen A.W."/>
            <person name="Alvarado L."/>
            <person name="Arachchi H.M."/>
            <person name="Berlin A.M."/>
            <person name="Chapman S.B."/>
            <person name="Gainer-Dewar J."/>
            <person name="Goldberg J."/>
            <person name="Griggs A."/>
            <person name="Gujja S."/>
            <person name="Hansen M."/>
            <person name="Howarth C."/>
            <person name="Imamovic A."/>
            <person name="Ireland A."/>
            <person name="Larimer J."/>
            <person name="McCowan C."/>
            <person name="Murphy C."/>
            <person name="Pearson M."/>
            <person name="Poon T.W."/>
            <person name="Priest M."/>
            <person name="Roberts A."/>
            <person name="Saif S."/>
            <person name="Shea T."/>
            <person name="Sisk P."/>
            <person name="Sykes S."/>
            <person name="Wortman J."/>
            <person name="Nusbaum C."/>
            <person name="Birren B."/>
        </authorList>
    </citation>
    <scope>NUCLEOTIDE SEQUENCE [LARGE SCALE GENOMIC DNA]</scope>
    <source>
        <strain evidence="2 3">CBS 119918</strain>
    </source>
</reference>
<accession>A0A072PIN8</accession>
<keyword evidence="1" id="KW-0560">Oxidoreductase</keyword>
<protein>
    <submittedName>
        <fullName evidence="2">Uncharacterized protein</fullName>
    </submittedName>
</protein>
<dbReference type="GeneID" id="25283033"/>
<dbReference type="AlphaFoldDB" id="A0A072PIN8"/>
<dbReference type="STRING" id="1182545.A0A072PIN8"/>
<sequence>MPSTLQTNRWIGGHCSVRTFYGIRTQVTYEAQPPSSPSLKGLTGPPRGGGGDTLWCSQYAPYGVLSVQMQKYLKILTSDCPGLRKRTGRRMPCIRYTSLERARNHRASFAQSKPCHWTEIALLQTWLVTMIRACLRPKAI</sequence>
<proteinExistence type="predicted"/>
<dbReference type="GO" id="GO:0016491">
    <property type="term" value="F:oxidoreductase activity"/>
    <property type="evidence" value="ECO:0007669"/>
    <property type="project" value="UniProtKB-KW"/>
</dbReference>
<evidence type="ECO:0000313" key="2">
    <source>
        <dbReference type="EMBL" id="KEF55370.1"/>
    </source>
</evidence>